<evidence type="ECO:0008006" key="3">
    <source>
        <dbReference type="Google" id="ProtNLM"/>
    </source>
</evidence>
<evidence type="ECO:0000313" key="1">
    <source>
        <dbReference type="EMBL" id="NGZ85102.1"/>
    </source>
</evidence>
<dbReference type="EMBL" id="JAADJT010000005">
    <property type="protein sequence ID" value="NGZ85102.1"/>
    <property type="molecule type" value="Genomic_DNA"/>
</dbReference>
<evidence type="ECO:0000313" key="2">
    <source>
        <dbReference type="Proteomes" id="UP000666369"/>
    </source>
</evidence>
<keyword evidence="2" id="KW-1185">Reference proteome</keyword>
<comment type="caution">
    <text evidence="1">The sequence shown here is derived from an EMBL/GenBank/DDBJ whole genome shotgun (WGS) entry which is preliminary data.</text>
</comment>
<gene>
    <name evidence="1" type="ORF">GW587_12670</name>
</gene>
<reference evidence="2" key="1">
    <citation type="submission" date="2023-07" db="EMBL/GenBank/DDBJ databases">
        <title>Duganella aceri sp. nov., isolated from tree sap.</title>
        <authorList>
            <person name="Kim I.S."/>
        </authorList>
    </citation>
    <scope>NUCLEOTIDE SEQUENCE [LARGE SCALE GENOMIC DNA]</scope>
    <source>
        <strain evidence="2">SAP-35</strain>
    </source>
</reference>
<dbReference type="Proteomes" id="UP000666369">
    <property type="component" value="Unassembled WGS sequence"/>
</dbReference>
<proteinExistence type="predicted"/>
<dbReference type="RefSeq" id="WP_166103202.1">
    <property type="nucleotide sequence ID" value="NZ_JAADJT010000005.1"/>
</dbReference>
<organism evidence="1 2">
    <name type="scientific">Duganella aceris</name>
    <dbReference type="NCBI Taxonomy" id="2703883"/>
    <lineage>
        <taxon>Bacteria</taxon>
        <taxon>Pseudomonadati</taxon>
        <taxon>Pseudomonadota</taxon>
        <taxon>Betaproteobacteria</taxon>
        <taxon>Burkholderiales</taxon>
        <taxon>Oxalobacteraceae</taxon>
        <taxon>Telluria group</taxon>
        <taxon>Duganella</taxon>
    </lineage>
</organism>
<protein>
    <recommendedName>
        <fullName evidence="3">KTSC domain-containing protein</fullName>
    </recommendedName>
</protein>
<name>A0ABX0FKQ5_9BURK</name>
<accession>A0ABX0FKQ5</accession>
<sequence length="111" mass="12499">MLVVDGNHVQVIYGSTSQNSHFDRTTNTIHMIDRDVQATANVTGVSYDQAYAEILVHEVGRWVYDFRDTIAFSYVQTATEFKQWFFPREGESSIFGAGITAEVRDNGELSA</sequence>